<evidence type="ECO:0008006" key="4">
    <source>
        <dbReference type="Google" id="ProtNLM"/>
    </source>
</evidence>
<evidence type="ECO:0000313" key="2">
    <source>
        <dbReference type="EMBL" id="KAK7463966.1"/>
    </source>
</evidence>
<dbReference type="AlphaFoldDB" id="A0ABD0J6Z4"/>
<dbReference type="EMBL" id="JACVVK020000595">
    <property type="protein sequence ID" value="KAK7463966.1"/>
    <property type="molecule type" value="Genomic_DNA"/>
</dbReference>
<keyword evidence="1" id="KW-0812">Transmembrane</keyword>
<protein>
    <recommendedName>
        <fullName evidence="4">Ig-like domain-containing protein</fullName>
    </recommendedName>
</protein>
<comment type="caution">
    <text evidence="2">The sequence shown here is derived from an EMBL/GenBank/DDBJ whole genome shotgun (WGS) entry which is preliminary data.</text>
</comment>
<evidence type="ECO:0000256" key="1">
    <source>
        <dbReference type="SAM" id="Phobius"/>
    </source>
</evidence>
<keyword evidence="1" id="KW-1133">Transmembrane helix</keyword>
<reference evidence="2 3" key="1">
    <citation type="journal article" date="2023" name="Sci. Data">
        <title>Genome assembly of the Korean intertidal mud-creeper Batillaria attramentaria.</title>
        <authorList>
            <person name="Patra A.K."/>
            <person name="Ho P.T."/>
            <person name="Jun S."/>
            <person name="Lee S.J."/>
            <person name="Kim Y."/>
            <person name="Won Y.J."/>
        </authorList>
    </citation>
    <scope>NUCLEOTIDE SEQUENCE [LARGE SCALE GENOMIC DNA]</scope>
    <source>
        <strain evidence="2">Wonlab-2016</strain>
    </source>
</reference>
<dbReference type="Proteomes" id="UP001519460">
    <property type="component" value="Unassembled WGS sequence"/>
</dbReference>
<feature type="transmembrane region" description="Helical" evidence="1">
    <location>
        <begin position="285"/>
        <end position="308"/>
    </location>
</feature>
<proteinExistence type="predicted"/>
<keyword evidence="3" id="KW-1185">Reference proteome</keyword>
<keyword evidence="1" id="KW-0472">Membrane</keyword>
<gene>
    <name evidence="2" type="ORF">BaRGS_00038048</name>
</gene>
<sequence length="318" mass="34076">MKLVQGTRNSNPHTVTDAAAEITLNPPFVKLLGNSNHKPLTISCAPPSDAGIERLISLTIRRNATNMPQDLASAFSGTENGTARNLSKLNGTTVSGSIDDQNITFTMPVLSCADDGLYICDAVYLKSINSAPVTSTDQKHLAVRALPGAITMTSVDQNGDQVLTAGTKLELMCEGFVGDEEDRSEVTWKWQYEVHDGVAFHDYESTDDINNGPITQDPDVPCQRRQTSRLTRTLTPDDSGRRYRCLVRLGSIDFTGQAAYHTLGEVSGKVGEVSSEGDDSPSGGAIAGIVIGVVLACAWAVGINTVLLPVRPFHVNLF</sequence>
<evidence type="ECO:0000313" key="3">
    <source>
        <dbReference type="Proteomes" id="UP001519460"/>
    </source>
</evidence>
<name>A0ABD0J6Z4_9CAEN</name>
<organism evidence="2 3">
    <name type="scientific">Batillaria attramentaria</name>
    <dbReference type="NCBI Taxonomy" id="370345"/>
    <lineage>
        <taxon>Eukaryota</taxon>
        <taxon>Metazoa</taxon>
        <taxon>Spiralia</taxon>
        <taxon>Lophotrochozoa</taxon>
        <taxon>Mollusca</taxon>
        <taxon>Gastropoda</taxon>
        <taxon>Caenogastropoda</taxon>
        <taxon>Sorbeoconcha</taxon>
        <taxon>Cerithioidea</taxon>
        <taxon>Batillariidae</taxon>
        <taxon>Batillaria</taxon>
    </lineage>
</organism>
<accession>A0ABD0J6Z4</accession>